<dbReference type="OrthoDB" id="9976813at2"/>
<feature type="transmembrane region" description="Helical" evidence="1">
    <location>
        <begin position="49"/>
        <end position="66"/>
    </location>
</feature>
<keyword evidence="1" id="KW-1133">Transmembrane helix</keyword>
<dbReference type="EMBL" id="FQZO01000001">
    <property type="protein sequence ID" value="SHI43903.1"/>
    <property type="molecule type" value="Genomic_DNA"/>
</dbReference>
<proteinExistence type="predicted"/>
<reference evidence="2 3" key="1">
    <citation type="submission" date="2016-11" db="EMBL/GenBank/DDBJ databases">
        <authorList>
            <person name="Jaros S."/>
            <person name="Januszkiewicz K."/>
            <person name="Wedrychowicz H."/>
        </authorList>
    </citation>
    <scope>NUCLEOTIDE SEQUENCE [LARGE SCALE GENOMIC DNA]</scope>
    <source>
        <strain evidence="2 3">DSM 21864</strain>
    </source>
</reference>
<keyword evidence="1" id="KW-0472">Membrane</keyword>
<dbReference type="AlphaFoldDB" id="A0A1M6B607"/>
<feature type="transmembrane region" description="Helical" evidence="1">
    <location>
        <begin position="6"/>
        <end position="28"/>
    </location>
</feature>
<dbReference type="STRING" id="1121298.SAMN05444401_0635"/>
<sequence length="95" mass="11367">MSSYISIICLLISLISFVITFVYPDRWFQYRKEKFKCMNWDKYVKEYKSTMKFLQIYCLVIGVFLLVDSSYAPILILPAFFSIFTLINIKNKYSI</sequence>
<organism evidence="2 3">
    <name type="scientific">Clostridium amylolyticum</name>
    <dbReference type="NCBI Taxonomy" id="1121298"/>
    <lineage>
        <taxon>Bacteria</taxon>
        <taxon>Bacillati</taxon>
        <taxon>Bacillota</taxon>
        <taxon>Clostridia</taxon>
        <taxon>Eubacteriales</taxon>
        <taxon>Clostridiaceae</taxon>
        <taxon>Clostridium</taxon>
    </lineage>
</organism>
<accession>A0A1M6B607</accession>
<dbReference type="RefSeq" id="WP_073003752.1">
    <property type="nucleotide sequence ID" value="NZ_FQZO01000001.1"/>
</dbReference>
<dbReference type="Proteomes" id="UP000184080">
    <property type="component" value="Unassembled WGS sequence"/>
</dbReference>
<evidence type="ECO:0000313" key="2">
    <source>
        <dbReference type="EMBL" id="SHI43903.1"/>
    </source>
</evidence>
<evidence type="ECO:0000313" key="3">
    <source>
        <dbReference type="Proteomes" id="UP000184080"/>
    </source>
</evidence>
<keyword evidence="1" id="KW-0812">Transmembrane</keyword>
<gene>
    <name evidence="2" type="ORF">SAMN05444401_0635</name>
</gene>
<keyword evidence="3" id="KW-1185">Reference proteome</keyword>
<evidence type="ECO:0000256" key="1">
    <source>
        <dbReference type="SAM" id="Phobius"/>
    </source>
</evidence>
<name>A0A1M6B607_9CLOT</name>
<protein>
    <submittedName>
        <fullName evidence="2">Uncharacterized protein</fullName>
    </submittedName>
</protein>